<name>A0A1I7FDY9_9FIRM</name>
<protein>
    <submittedName>
        <fullName evidence="6">Iron (Metal) dependent repressor, DtxR family</fullName>
    </submittedName>
</protein>
<dbReference type="SUPFAM" id="SSF46785">
    <property type="entry name" value="Winged helix' DNA-binding domain"/>
    <property type="match status" value="1"/>
</dbReference>
<organism evidence="6 7">
    <name type="scientific">Eubacterium pyruvativorans</name>
    <dbReference type="NCBI Taxonomy" id="155865"/>
    <lineage>
        <taxon>Bacteria</taxon>
        <taxon>Bacillati</taxon>
        <taxon>Bacillota</taxon>
        <taxon>Clostridia</taxon>
        <taxon>Eubacteriales</taxon>
        <taxon>Eubacteriaceae</taxon>
        <taxon>Eubacterium</taxon>
    </lineage>
</organism>
<dbReference type="STRING" id="155865.SAMN05216515_10188"/>
<dbReference type="GO" id="GO:0003700">
    <property type="term" value="F:DNA-binding transcription factor activity"/>
    <property type="evidence" value="ECO:0007669"/>
    <property type="project" value="InterPro"/>
</dbReference>
<gene>
    <name evidence="6" type="ORF">SAMN05216508_10279</name>
</gene>
<dbReference type="PANTHER" id="PTHR33238:SF7">
    <property type="entry name" value="IRON-DEPENDENT TRANSCRIPTIONAL REGULATOR"/>
    <property type="match status" value="1"/>
</dbReference>
<keyword evidence="3" id="KW-0238">DNA-binding</keyword>
<feature type="domain" description="HTH dtxR-type" evidence="5">
    <location>
        <begin position="17"/>
        <end position="77"/>
    </location>
</feature>
<evidence type="ECO:0000256" key="2">
    <source>
        <dbReference type="ARBA" id="ARBA00023015"/>
    </source>
</evidence>
<dbReference type="InterPro" id="IPR022687">
    <property type="entry name" value="HTH_DTXR"/>
</dbReference>
<dbReference type="GO" id="GO:0003677">
    <property type="term" value="F:DNA binding"/>
    <property type="evidence" value="ECO:0007669"/>
    <property type="project" value="UniProtKB-KW"/>
</dbReference>
<dbReference type="EMBL" id="FPBT01000002">
    <property type="protein sequence ID" value="SFU34361.1"/>
    <property type="molecule type" value="Genomic_DNA"/>
</dbReference>
<dbReference type="Pfam" id="PF02742">
    <property type="entry name" value="Fe_dep_repr_C"/>
    <property type="match status" value="1"/>
</dbReference>
<keyword evidence="7" id="KW-1185">Reference proteome</keyword>
<reference evidence="6 7" key="1">
    <citation type="submission" date="2016-10" db="EMBL/GenBank/DDBJ databases">
        <authorList>
            <person name="de Groot N.N."/>
        </authorList>
    </citation>
    <scope>NUCLEOTIDE SEQUENCE [LARGE SCALE GENOMIC DNA]</scope>
    <source>
        <strain evidence="6 7">KHGC13</strain>
    </source>
</reference>
<dbReference type="PANTHER" id="PTHR33238">
    <property type="entry name" value="IRON (METAL) DEPENDENT REPRESSOR, DTXR FAMILY"/>
    <property type="match status" value="1"/>
</dbReference>
<dbReference type="GO" id="GO:0046983">
    <property type="term" value="F:protein dimerization activity"/>
    <property type="evidence" value="ECO:0007669"/>
    <property type="project" value="InterPro"/>
</dbReference>
<evidence type="ECO:0000256" key="3">
    <source>
        <dbReference type="ARBA" id="ARBA00023125"/>
    </source>
</evidence>
<evidence type="ECO:0000259" key="5">
    <source>
        <dbReference type="PROSITE" id="PS50944"/>
    </source>
</evidence>
<dbReference type="SMART" id="SM00529">
    <property type="entry name" value="HTH_DTXR"/>
    <property type="match status" value="1"/>
</dbReference>
<keyword evidence="2" id="KW-0805">Transcription regulation</keyword>
<dbReference type="PROSITE" id="PS50944">
    <property type="entry name" value="HTH_DTXR"/>
    <property type="match status" value="1"/>
</dbReference>
<keyword evidence="4" id="KW-0804">Transcription</keyword>
<dbReference type="InterPro" id="IPR001367">
    <property type="entry name" value="Fe_dep_repressor"/>
</dbReference>
<evidence type="ECO:0000313" key="6">
    <source>
        <dbReference type="EMBL" id="SFU34361.1"/>
    </source>
</evidence>
<proteinExistence type="inferred from homology"/>
<dbReference type="InterPro" id="IPR036388">
    <property type="entry name" value="WH-like_DNA-bd_sf"/>
</dbReference>
<evidence type="ECO:0000313" key="7">
    <source>
        <dbReference type="Proteomes" id="UP000198817"/>
    </source>
</evidence>
<dbReference type="AlphaFoldDB" id="A0A1I7FDY9"/>
<dbReference type="GO" id="GO:0046914">
    <property type="term" value="F:transition metal ion binding"/>
    <property type="evidence" value="ECO:0007669"/>
    <property type="project" value="InterPro"/>
</dbReference>
<dbReference type="Pfam" id="PF01325">
    <property type="entry name" value="Fe_dep_repress"/>
    <property type="match status" value="1"/>
</dbReference>
<sequence>MPGNNERKVYDMRAKSHESGENYLEAILVLTEEKGYCRSVDVAEYLDITKPSVSVAVSRMVKDGYLETDQNKFLHLTEKGRRIASQTYEKHTFFLKKLKEAGVAEEIADVEACAMEHGISYDSFLKVKKMFQ</sequence>
<dbReference type="Gene3D" id="1.10.60.10">
    <property type="entry name" value="Iron dependent repressor, metal binding and dimerisation domain"/>
    <property type="match status" value="1"/>
</dbReference>
<accession>A0A1I7FDY9</accession>
<comment type="similarity">
    <text evidence="1">Belongs to the DtxR/MntR family.</text>
</comment>
<dbReference type="InterPro" id="IPR050536">
    <property type="entry name" value="DtxR_MntR_Metal-Reg"/>
</dbReference>
<dbReference type="Gene3D" id="1.10.10.10">
    <property type="entry name" value="Winged helix-like DNA-binding domain superfamily/Winged helix DNA-binding domain"/>
    <property type="match status" value="1"/>
</dbReference>
<evidence type="ECO:0000256" key="1">
    <source>
        <dbReference type="ARBA" id="ARBA00007871"/>
    </source>
</evidence>
<dbReference type="InterPro" id="IPR036421">
    <property type="entry name" value="Fe_dep_repressor_sf"/>
</dbReference>
<dbReference type="Proteomes" id="UP000198817">
    <property type="component" value="Unassembled WGS sequence"/>
</dbReference>
<dbReference type="InterPro" id="IPR036390">
    <property type="entry name" value="WH_DNA-bd_sf"/>
</dbReference>
<dbReference type="InterPro" id="IPR022689">
    <property type="entry name" value="Iron_dep_repressor"/>
</dbReference>
<evidence type="ECO:0000256" key="4">
    <source>
        <dbReference type="ARBA" id="ARBA00023163"/>
    </source>
</evidence>